<organism evidence="1 2">
    <name type="scientific">Vanilla planifolia</name>
    <name type="common">Vanilla</name>
    <dbReference type="NCBI Taxonomy" id="51239"/>
    <lineage>
        <taxon>Eukaryota</taxon>
        <taxon>Viridiplantae</taxon>
        <taxon>Streptophyta</taxon>
        <taxon>Embryophyta</taxon>
        <taxon>Tracheophyta</taxon>
        <taxon>Spermatophyta</taxon>
        <taxon>Magnoliopsida</taxon>
        <taxon>Liliopsida</taxon>
        <taxon>Asparagales</taxon>
        <taxon>Orchidaceae</taxon>
        <taxon>Vanilloideae</taxon>
        <taxon>Vanilleae</taxon>
        <taxon>Vanilla</taxon>
    </lineage>
</organism>
<accession>A0A835UWX7</accession>
<dbReference type="EMBL" id="JADCNL010000006">
    <property type="protein sequence ID" value="KAG0477067.1"/>
    <property type="molecule type" value="Genomic_DNA"/>
</dbReference>
<keyword evidence="2" id="KW-1185">Reference proteome</keyword>
<gene>
    <name evidence="1" type="ORF">HPP92_013908</name>
</gene>
<proteinExistence type="predicted"/>
<protein>
    <submittedName>
        <fullName evidence="1">Uncharacterized protein</fullName>
    </submittedName>
</protein>
<sequence>MGNDAPSSIKFASCEKSIPYLWLPSSRQRRLKPHERPKTIYRIAISLSLLSPLKAEQFAREMGGGERSHAWVITVQAKIPSFLIFREQSIDKRIGLLMSPSFLVPRLVLSLSSCGAPLSKR</sequence>
<evidence type="ECO:0000313" key="1">
    <source>
        <dbReference type="EMBL" id="KAG0477067.1"/>
    </source>
</evidence>
<dbReference type="AlphaFoldDB" id="A0A835UWX7"/>
<evidence type="ECO:0000313" key="2">
    <source>
        <dbReference type="Proteomes" id="UP000636800"/>
    </source>
</evidence>
<name>A0A835UWX7_VANPL</name>
<dbReference type="Proteomes" id="UP000636800">
    <property type="component" value="Chromosome 6"/>
</dbReference>
<reference evidence="1 2" key="1">
    <citation type="journal article" date="2020" name="Nat. Food">
        <title>A phased Vanilla planifolia genome enables genetic improvement of flavour and production.</title>
        <authorList>
            <person name="Hasing T."/>
            <person name="Tang H."/>
            <person name="Brym M."/>
            <person name="Khazi F."/>
            <person name="Huang T."/>
            <person name="Chambers A.H."/>
        </authorList>
    </citation>
    <scope>NUCLEOTIDE SEQUENCE [LARGE SCALE GENOMIC DNA]</scope>
    <source>
        <tissue evidence="1">Leaf</tissue>
    </source>
</reference>
<comment type="caution">
    <text evidence="1">The sequence shown here is derived from an EMBL/GenBank/DDBJ whole genome shotgun (WGS) entry which is preliminary data.</text>
</comment>
<dbReference type="OrthoDB" id="543442at2759"/>